<comment type="caution">
    <text evidence="2">The sequence shown here is derived from an EMBL/GenBank/DDBJ whole genome shotgun (WGS) entry which is preliminary data.</text>
</comment>
<dbReference type="STRING" id="1423783.FC50_GL000922"/>
<protein>
    <submittedName>
        <fullName evidence="2">Uncharacterized protein</fullName>
    </submittedName>
</protein>
<name>A0A0R1TYY0_9LACO</name>
<sequence>MTMSALKKALGAGTPKADVENSVKDSTPSLYTRMLGLRDKLGHFHDTKKLQAANATMRGDYLNSEHLRYRADAYNEAMMMLDAQLSEWAKENEEDHAHG</sequence>
<feature type="region of interest" description="Disordered" evidence="1">
    <location>
        <begin position="1"/>
        <end position="24"/>
    </location>
</feature>
<dbReference type="AlphaFoldDB" id="A0A0R1TYY0"/>
<evidence type="ECO:0000313" key="3">
    <source>
        <dbReference type="Proteomes" id="UP000051922"/>
    </source>
</evidence>
<dbReference type="PATRIC" id="fig|1423783.4.peg.952"/>
<accession>A0A0R1TYY0</accession>
<proteinExistence type="predicted"/>
<reference evidence="2 3" key="1">
    <citation type="journal article" date="2015" name="Genome Announc.">
        <title>Expanding the biotechnology potential of lactobacilli through comparative genomics of 213 strains and associated genera.</title>
        <authorList>
            <person name="Sun Z."/>
            <person name="Harris H.M."/>
            <person name="McCann A."/>
            <person name="Guo C."/>
            <person name="Argimon S."/>
            <person name="Zhang W."/>
            <person name="Yang X."/>
            <person name="Jeffery I.B."/>
            <person name="Cooney J.C."/>
            <person name="Kagawa T.F."/>
            <person name="Liu W."/>
            <person name="Song Y."/>
            <person name="Salvetti E."/>
            <person name="Wrobel A."/>
            <person name="Rasinkangas P."/>
            <person name="Parkhill J."/>
            <person name="Rea M.C."/>
            <person name="O'Sullivan O."/>
            <person name="Ritari J."/>
            <person name="Douillard F.P."/>
            <person name="Paul Ross R."/>
            <person name="Yang R."/>
            <person name="Briner A.E."/>
            <person name="Felis G.E."/>
            <person name="de Vos W.M."/>
            <person name="Barrangou R."/>
            <person name="Klaenhammer T.R."/>
            <person name="Caufield P.W."/>
            <person name="Cui Y."/>
            <person name="Zhang H."/>
            <person name="O'Toole P.W."/>
        </authorList>
    </citation>
    <scope>NUCLEOTIDE SEQUENCE [LARGE SCALE GENOMIC DNA]</scope>
    <source>
        <strain evidence="2 3">DSM 15945</strain>
    </source>
</reference>
<dbReference type="EMBL" id="AZFJ01000045">
    <property type="protein sequence ID" value="KRL86401.1"/>
    <property type="molecule type" value="Genomic_DNA"/>
</dbReference>
<gene>
    <name evidence="2" type="ORF">FC50_GL000922</name>
</gene>
<keyword evidence="3" id="KW-1185">Reference proteome</keyword>
<organism evidence="2 3">
    <name type="scientific">Lacticaseibacillus pantheris DSM 15945 = JCM 12539 = NBRC 106106</name>
    <dbReference type="NCBI Taxonomy" id="1423783"/>
    <lineage>
        <taxon>Bacteria</taxon>
        <taxon>Bacillati</taxon>
        <taxon>Bacillota</taxon>
        <taxon>Bacilli</taxon>
        <taxon>Lactobacillales</taxon>
        <taxon>Lactobacillaceae</taxon>
        <taxon>Lacticaseibacillus</taxon>
    </lineage>
</organism>
<evidence type="ECO:0000256" key="1">
    <source>
        <dbReference type="SAM" id="MobiDB-lite"/>
    </source>
</evidence>
<evidence type="ECO:0000313" key="2">
    <source>
        <dbReference type="EMBL" id="KRL86401.1"/>
    </source>
</evidence>
<dbReference type="Proteomes" id="UP000051922">
    <property type="component" value="Unassembled WGS sequence"/>
</dbReference>